<dbReference type="VEuPathDB" id="VectorBase:AFAF018702"/>
<reference evidence="3" key="1">
    <citation type="submission" date="2014-01" db="EMBL/GenBank/DDBJ databases">
        <title>The Genome Sequence of Anopheles farauti FAR1 (V2).</title>
        <authorList>
            <consortium name="The Broad Institute Genomics Platform"/>
            <person name="Neafsey D.E."/>
            <person name="Besansky N."/>
            <person name="Howell P."/>
            <person name="Walton C."/>
            <person name="Young S.K."/>
            <person name="Zeng Q."/>
            <person name="Gargeya S."/>
            <person name="Fitzgerald M."/>
            <person name="Haas B."/>
            <person name="Abouelleil A."/>
            <person name="Allen A.W."/>
            <person name="Alvarado L."/>
            <person name="Arachchi H.M."/>
            <person name="Berlin A.M."/>
            <person name="Chapman S.B."/>
            <person name="Gainer-Dewar J."/>
            <person name="Goldberg J."/>
            <person name="Griggs A."/>
            <person name="Gujja S."/>
            <person name="Hansen M."/>
            <person name="Howarth C."/>
            <person name="Imamovic A."/>
            <person name="Ireland A."/>
            <person name="Larimer J."/>
            <person name="McCowan C."/>
            <person name="Murphy C."/>
            <person name="Pearson M."/>
            <person name="Poon T.W."/>
            <person name="Priest M."/>
            <person name="Roberts A."/>
            <person name="Saif S."/>
            <person name="Shea T."/>
            <person name="Sisk P."/>
            <person name="Sykes S."/>
            <person name="Wortman J."/>
            <person name="Nusbaum C."/>
            <person name="Birren B."/>
        </authorList>
    </citation>
    <scope>NUCLEOTIDE SEQUENCE [LARGE SCALE GENOMIC DNA]</scope>
    <source>
        <strain evidence="3">FAR1</strain>
    </source>
</reference>
<accession>A0A182QX90</accession>
<evidence type="ECO:0000256" key="1">
    <source>
        <dbReference type="SAM" id="MobiDB-lite"/>
    </source>
</evidence>
<evidence type="ECO:0000313" key="3">
    <source>
        <dbReference type="Proteomes" id="UP000075886"/>
    </source>
</evidence>
<feature type="compositionally biased region" description="Polar residues" evidence="1">
    <location>
        <begin position="201"/>
        <end position="213"/>
    </location>
</feature>
<proteinExistence type="predicted"/>
<protein>
    <submittedName>
        <fullName evidence="2">Uncharacterized protein</fullName>
    </submittedName>
</protein>
<name>A0A182QX90_9DIPT</name>
<sequence>MYTWDDYLRSLPDDNVAVRHAVVDRALAIQYRQSRVLPERFLHAQIQILHLFDVFVRDLAVVAFERVVNFGLQLGHHARAVGELVQRERDRSGRCFRTGDVEEKHVRGALFDRERLLAGFGRLPAQIDQQLHEVLPRGLILLAILDLLISSGASDVSPVSFSSPGQRNTPAVRKLSTKLPLRTANVSVFTNGSSELWMQSASKPKNTDAITSSTKRDAMSRMSTTRLPSASVCMCSSSLFPTSISVGIMLRSWPDVKVGVSFARKFFHRWPGRAKRLAENGSRCSSQYTPRSWKLW</sequence>
<dbReference type="AlphaFoldDB" id="A0A182QX90"/>
<feature type="region of interest" description="Disordered" evidence="1">
    <location>
        <begin position="201"/>
        <end position="221"/>
    </location>
</feature>
<dbReference type="EnsemblMetazoa" id="AFAF018702-RA">
    <property type="protein sequence ID" value="AFAF018702-PA"/>
    <property type="gene ID" value="AFAF018702"/>
</dbReference>
<keyword evidence="3" id="KW-1185">Reference proteome</keyword>
<reference evidence="2" key="2">
    <citation type="submission" date="2020-05" db="UniProtKB">
        <authorList>
            <consortium name="EnsemblMetazoa"/>
        </authorList>
    </citation>
    <scope>IDENTIFICATION</scope>
    <source>
        <strain evidence="2">FAR1</strain>
    </source>
</reference>
<dbReference type="Proteomes" id="UP000075886">
    <property type="component" value="Unassembled WGS sequence"/>
</dbReference>
<organism evidence="2 3">
    <name type="scientific">Anopheles farauti</name>
    <dbReference type="NCBI Taxonomy" id="69004"/>
    <lineage>
        <taxon>Eukaryota</taxon>
        <taxon>Metazoa</taxon>
        <taxon>Ecdysozoa</taxon>
        <taxon>Arthropoda</taxon>
        <taxon>Hexapoda</taxon>
        <taxon>Insecta</taxon>
        <taxon>Pterygota</taxon>
        <taxon>Neoptera</taxon>
        <taxon>Endopterygota</taxon>
        <taxon>Diptera</taxon>
        <taxon>Nematocera</taxon>
        <taxon>Culicoidea</taxon>
        <taxon>Culicidae</taxon>
        <taxon>Anophelinae</taxon>
        <taxon>Anopheles</taxon>
    </lineage>
</organism>
<evidence type="ECO:0000313" key="2">
    <source>
        <dbReference type="EnsemblMetazoa" id="AFAF018702-PA"/>
    </source>
</evidence>
<dbReference type="EMBL" id="AXCN02000817">
    <property type="status" value="NOT_ANNOTATED_CDS"/>
    <property type="molecule type" value="Genomic_DNA"/>
</dbReference>